<keyword evidence="4" id="KW-0812">Transmembrane</keyword>
<dbReference type="GO" id="GO:0020037">
    <property type="term" value="F:heme binding"/>
    <property type="evidence" value="ECO:0007669"/>
    <property type="project" value="InterPro"/>
</dbReference>
<dbReference type="InterPro" id="IPR001128">
    <property type="entry name" value="Cyt_P450"/>
</dbReference>
<comment type="similarity">
    <text evidence="2">Belongs to the cytochrome P450 family.</text>
</comment>
<gene>
    <name evidence="11" type="ORF">POPTR_017G000601</name>
</gene>
<proteinExistence type="inferred from homology"/>
<organism evidence="11 12">
    <name type="scientific">Populus trichocarpa</name>
    <name type="common">Western balsam poplar</name>
    <name type="synonym">Populus balsamifera subsp. trichocarpa</name>
    <dbReference type="NCBI Taxonomy" id="3694"/>
    <lineage>
        <taxon>Eukaryota</taxon>
        <taxon>Viridiplantae</taxon>
        <taxon>Streptophyta</taxon>
        <taxon>Embryophyta</taxon>
        <taxon>Tracheophyta</taxon>
        <taxon>Spermatophyta</taxon>
        <taxon>Magnoliopsida</taxon>
        <taxon>eudicotyledons</taxon>
        <taxon>Gunneridae</taxon>
        <taxon>Pentapetalae</taxon>
        <taxon>rosids</taxon>
        <taxon>fabids</taxon>
        <taxon>Malpighiales</taxon>
        <taxon>Salicaceae</taxon>
        <taxon>Saliceae</taxon>
        <taxon>Populus</taxon>
    </lineage>
</organism>
<dbReference type="Gene3D" id="1.10.630.10">
    <property type="entry name" value="Cytochrome P450"/>
    <property type="match status" value="1"/>
</dbReference>
<evidence type="ECO:0000256" key="1">
    <source>
        <dbReference type="ARBA" id="ARBA00004167"/>
    </source>
</evidence>
<evidence type="ECO:0000256" key="6">
    <source>
        <dbReference type="ARBA" id="ARBA00022989"/>
    </source>
</evidence>
<keyword evidence="9" id="KW-0503">Monooxygenase</keyword>
<name>A0A3N7HRZ0_POPTR</name>
<accession>A0A3N7HRZ0</accession>
<sequence length="179" mass="20511">MKKLLGGGSVASKGEKRFKLQKISNHAFHAGCLKNMIPAFIASVEVMLERWRQHDGKEIELSHEFKILTSEMISRTAFGSSYLEGQHIFDMLETMVDIVVRNNFKMTIPVIGKFVKLSADDIESDKLQQDISNCFLNMINSREKAAMEGKWDGLEVIFLDYCCRLVMTPIRQKEYLLKT</sequence>
<evidence type="ECO:0000256" key="9">
    <source>
        <dbReference type="ARBA" id="ARBA00023033"/>
    </source>
</evidence>
<dbReference type="GO" id="GO:0016705">
    <property type="term" value="F:oxidoreductase activity, acting on paired donors, with incorporation or reduction of molecular oxygen"/>
    <property type="evidence" value="ECO:0007669"/>
    <property type="project" value="InterPro"/>
</dbReference>
<dbReference type="Pfam" id="PF00067">
    <property type="entry name" value="p450"/>
    <property type="match status" value="1"/>
</dbReference>
<evidence type="ECO:0000256" key="8">
    <source>
        <dbReference type="ARBA" id="ARBA00023004"/>
    </source>
</evidence>
<dbReference type="GO" id="GO:0016020">
    <property type="term" value="C:membrane"/>
    <property type="evidence" value="ECO:0007669"/>
    <property type="project" value="UniProtKB-SubCell"/>
</dbReference>
<dbReference type="GO" id="GO:0004497">
    <property type="term" value="F:monooxygenase activity"/>
    <property type="evidence" value="ECO:0007669"/>
    <property type="project" value="UniProtKB-KW"/>
</dbReference>
<dbReference type="InterPro" id="IPR050665">
    <property type="entry name" value="Cytochrome_P450_Monooxygen"/>
</dbReference>
<keyword evidence="5" id="KW-0479">Metal-binding</keyword>
<evidence type="ECO:0000256" key="5">
    <source>
        <dbReference type="ARBA" id="ARBA00022723"/>
    </source>
</evidence>
<reference evidence="11 12" key="1">
    <citation type="journal article" date="2006" name="Science">
        <title>The genome of black cottonwood, Populus trichocarpa (Torr. &amp; Gray).</title>
        <authorList>
            <person name="Tuskan G.A."/>
            <person name="Difazio S."/>
            <person name="Jansson S."/>
            <person name="Bohlmann J."/>
            <person name="Grigoriev I."/>
            <person name="Hellsten U."/>
            <person name="Putnam N."/>
            <person name="Ralph S."/>
            <person name="Rombauts S."/>
            <person name="Salamov A."/>
            <person name="Schein J."/>
            <person name="Sterck L."/>
            <person name="Aerts A."/>
            <person name="Bhalerao R.R."/>
            <person name="Bhalerao R.P."/>
            <person name="Blaudez D."/>
            <person name="Boerjan W."/>
            <person name="Brun A."/>
            <person name="Brunner A."/>
            <person name="Busov V."/>
            <person name="Campbell M."/>
            <person name="Carlson J."/>
            <person name="Chalot M."/>
            <person name="Chapman J."/>
            <person name="Chen G.L."/>
            <person name="Cooper D."/>
            <person name="Coutinho P.M."/>
            <person name="Couturier J."/>
            <person name="Covert S."/>
            <person name="Cronk Q."/>
            <person name="Cunningham R."/>
            <person name="Davis J."/>
            <person name="Degroeve S."/>
            <person name="Dejardin A."/>
            <person name="Depamphilis C."/>
            <person name="Detter J."/>
            <person name="Dirks B."/>
            <person name="Dubchak I."/>
            <person name="Duplessis S."/>
            <person name="Ehlting J."/>
            <person name="Ellis B."/>
            <person name="Gendler K."/>
            <person name="Goodstein D."/>
            <person name="Gribskov M."/>
            <person name="Grimwood J."/>
            <person name="Groover A."/>
            <person name="Gunter L."/>
            <person name="Hamberger B."/>
            <person name="Heinze B."/>
            <person name="Helariutta Y."/>
            <person name="Henrissat B."/>
            <person name="Holligan D."/>
            <person name="Holt R."/>
            <person name="Huang W."/>
            <person name="Islam-Faridi N."/>
            <person name="Jones S."/>
            <person name="Jones-Rhoades M."/>
            <person name="Jorgensen R."/>
            <person name="Joshi C."/>
            <person name="Kangasjarvi J."/>
            <person name="Karlsson J."/>
            <person name="Kelleher C."/>
            <person name="Kirkpatrick R."/>
            <person name="Kirst M."/>
            <person name="Kohler A."/>
            <person name="Kalluri U."/>
            <person name="Larimer F."/>
            <person name="Leebens-Mack J."/>
            <person name="Leple J.C."/>
            <person name="Locascio P."/>
            <person name="Lou Y."/>
            <person name="Lucas S."/>
            <person name="Martin F."/>
            <person name="Montanini B."/>
            <person name="Napoli C."/>
            <person name="Nelson D.R."/>
            <person name="Nelson C."/>
            <person name="Nieminen K."/>
            <person name="Nilsson O."/>
            <person name="Pereda V."/>
            <person name="Peter G."/>
            <person name="Philippe R."/>
            <person name="Pilate G."/>
            <person name="Poliakov A."/>
            <person name="Razumovskaya J."/>
            <person name="Richardson P."/>
            <person name="Rinaldi C."/>
            <person name="Ritland K."/>
            <person name="Rouze P."/>
            <person name="Ryaboy D."/>
            <person name="Schmutz J."/>
            <person name="Schrader J."/>
            <person name="Segerman B."/>
            <person name="Shin H."/>
            <person name="Siddiqui A."/>
            <person name="Sterky F."/>
            <person name="Terry A."/>
            <person name="Tsai C.J."/>
            <person name="Uberbacher E."/>
            <person name="Unneberg P."/>
            <person name="Vahala J."/>
            <person name="Wall K."/>
            <person name="Wessler S."/>
            <person name="Yang G."/>
            <person name="Yin T."/>
            <person name="Douglas C."/>
            <person name="Marra M."/>
            <person name="Sandberg G."/>
            <person name="Van de Peer Y."/>
            <person name="Rokhsar D."/>
        </authorList>
    </citation>
    <scope>NUCLEOTIDE SEQUENCE [LARGE SCALE GENOMIC DNA]</scope>
    <source>
        <strain evidence="12">cv. Nisqually</strain>
    </source>
</reference>
<evidence type="ECO:0000256" key="7">
    <source>
        <dbReference type="ARBA" id="ARBA00023002"/>
    </source>
</evidence>
<evidence type="ECO:0000256" key="4">
    <source>
        <dbReference type="ARBA" id="ARBA00022692"/>
    </source>
</evidence>
<dbReference type="SUPFAM" id="SSF48264">
    <property type="entry name" value="Cytochrome P450"/>
    <property type="match status" value="1"/>
</dbReference>
<evidence type="ECO:0000256" key="10">
    <source>
        <dbReference type="ARBA" id="ARBA00023136"/>
    </source>
</evidence>
<evidence type="ECO:0000256" key="3">
    <source>
        <dbReference type="ARBA" id="ARBA00022617"/>
    </source>
</evidence>
<protein>
    <submittedName>
        <fullName evidence="11">Uncharacterized protein</fullName>
    </submittedName>
</protein>
<dbReference type="AlphaFoldDB" id="A0A3N7HRZ0"/>
<evidence type="ECO:0000313" key="12">
    <source>
        <dbReference type="Proteomes" id="UP000006729"/>
    </source>
</evidence>
<keyword evidence="8" id="KW-0408">Iron</keyword>
<keyword evidence="6" id="KW-1133">Transmembrane helix</keyword>
<keyword evidence="10" id="KW-0472">Membrane</keyword>
<keyword evidence="7" id="KW-0560">Oxidoreductase</keyword>
<dbReference type="EMBL" id="CM009306">
    <property type="protein sequence ID" value="RQP01719.1"/>
    <property type="molecule type" value="Genomic_DNA"/>
</dbReference>
<keyword evidence="12" id="KW-1185">Reference proteome</keyword>
<keyword evidence="3" id="KW-0349">Heme</keyword>
<dbReference type="PANTHER" id="PTHR24282:SF270">
    <property type="entry name" value="CYTOCHROME P450 CYP749A22-LIKE"/>
    <property type="match status" value="1"/>
</dbReference>
<dbReference type="PANTHER" id="PTHR24282">
    <property type="entry name" value="CYTOCHROME P450 FAMILY MEMBER"/>
    <property type="match status" value="1"/>
</dbReference>
<dbReference type="GO" id="GO:0005506">
    <property type="term" value="F:iron ion binding"/>
    <property type="evidence" value="ECO:0007669"/>
    <property type="project" value="InterPro"/>
</dbReference>
<dbReference type="InterPro" id="IPR036396">
    <property type="entry name" value="Cyt_P450_sf"/>
</dbReference>
<dbReference type="InParanoid" id="A0A3N7HRZ0"/>
<evidence type="ECO:0000256" key="2">
    <source>
        <dbReference type="ARBA" id="ARBA00010617"/>
    </source>
</evidence>
<evidence type="ECO:0000313" key="11">
    <source>
        <dbReference type="EMBL" id="RQP01719.1"/>
    </source>
</evidence>
<comment type="subcellular location">
    <subcellularLocation>
        <location evidence="1">Membrane</location>
        <topology evidence="1">Single-pass membrane protein</topology>
    </subcellularLocation>
</comment>
<dbReference type="Proteomes" id="UP000006729">
    <property type="component" value="Chromosome 17"/>
</dbReference>